<evidence type="ECO:0000313" key="2">
    <source>
        <dbReference type="Proteomes" id="UP001232992"/>
    </source>
</evidence>
<evidence type="ECO:0000313" key="1">
    <source>
        <dbReference type="EMBL" id="MDJ1184257.1"/>
    </source>
</evidence>
<comment type="caution">
    <text evidence="1">The sequence shown here is derived from an EMBL/GenBank/DDBJ whole genome shotgun (WGS) entry which is preliminary data.</text>
</comment>
<reference evidence="1 2" key="1">
    <citation type="submission" date="2023-01" db="EMBL/GenBank/DDBJ databases">
        <title>Novel diversity within Roseofilum (Cyanobacteria; Desertifilaceae) from marine benthic mats with descriptions of four novel species.</title>
        <authorList>
            <person name="Wang Y."/>
            <person name="Berthold D.E."/>
            <person name="Hu J."/>
            <person name="Lefler F.W."/>
            <person name="Laughinghouse H.D. IV."/>
        </authorList>
    </citation>
    <scope>NUCLEOTIDE SEQUENCE [LARGE SCALE GENOMIC DNA]</scope>
    <source>
        <strain evidence="1 2">BLCC-M143</strain>
    </source>
</reference>
<sequence length="303" mass="33815">MTSPSNFLEADALLCELLEKVEEAEGADADFSGGTQQAIGSEAVRGLLQSRVQFGNPGDRLIHLTEATFKNSGSELNPIYRQQMQEQFHFYYMTIAVSLVPERGARFRQLNCQLDFGPKGMQEPIIQTLFPTQQWRSVMSFGVGMEVGLNGDLDWNVGVDSDDLGALSDSLPGEVKSQVGSKDNFQGFITLPSYKYGLGKPEVIATGEGNSICQWRVQDENLQRIGTLRSGIVFKVPQSIDRITLKGKVWAEPNMNWLTADLNDVFYALGHRFKSVLDKPEDNRNQFTRGAIEEWELLLPQSI</sequence>
<proteinExistence type="predicted"/>
<dbReference type="RefSeq" id="WP_283758911.1">
    <property type="nucleotide sequence ID" value="NZ_JAQOSQ010000013.1"/>
</dbReference>
<dbReference type="Proteomes" id="UP001232992">
    <property type="component" value="Unassembled WGS sequence"/>
</dbReference>
<organism evidence="1 2">
    <name type="scientific">Roseofilum casamattae BLCC-M143</name>
    <dbReference type="NCBI Taxonomy" id="3022442"/>
    <lineage>
        <taxon>Bacteria</taxon>
        <taxon>Bacillati</taxon>
        <taxon>Cyanobacteriota</taxon>
        <taxon>Cyanophyceae</taxon>
        <taxon>Desertifilales</taxon>
        <taxon>Desertifilaceae</taxon>
        <taxon>Roseofilum</taxon>
        <taxon>Roseofilum casamattae</taxon>
    </lineage>
</organism>
<name>A0ABT7BYI6_9CYAN</name>
<protein>
    <submittedName>
        <fullName evidence="1">Uncharacterized protein</fullName>
    </submittedName>
</protein>
<keyword evidence="2" id="KW-1185">Reference proteome</keyword>
<dbReference type="EMBL" id="JAQOSQ010000013">
    <property type="protein sequence ID" value="MDJ1184257.1"/>
    <property type="molecule type" value="Genomic_DNA"/>
</dbReference>
<gene>
    <name evidence="1" type="ORF">PMH09_13810</name>
</gene>
<accession>A0ABT7BYI6</accession>